<feature type="transmembrane region" description="Helical" evidence="16">
    <location>
        <begin position="139"/>
        <end position="161"/>
    </location>
</feature>
<organism evidence="18 19">
    <name type="scientific">Microvirga lotononidis</name>
    <dbReference type="NCBI Taxonomy" id="864069"/>
    <lineage>
        <taxon>Bacteria</taxon>
        <taxon>Pseudomonadati</taxon>
        <taxon>Pseudomonadota</taxon>
        <taxon>Alphaproteobacteria</taxon>
        <taxon>Hyphomicrobiales</taxon>
        <taxon>Methylobacteriaceae</taxon>
        <taxon>Microvirga</taxon>
    </lineage>
</organism>
<evidence type="ECO:0000256" key="11">
    <source>
        <dbReference type="ARBA" id="ARBA00023004"/>
    </source>
</evidence>
<evidence type="ECO:0000313" key="19">
    <source>
        <dbReference type="Proteomes" id="UP000003947"/>
    </source>
</evidence>
<reference evidence="18 19" key="1">
    <citation type="submission" date="2012-02" db="EMBL/GenBank/DDBJ databases">
        <title>Improved High-Quality Draft sequence of Microvirga sp. WSM3557.</title>
        <authorList>
            <consortium name="US DOE Joint Genome Institute"/>
            <person name="Lucas S."/>
            <person name="Han J."/>
            <person name="Lapidus A."/>
            <person name="Cheng J.-F."/>
            <person name="Goodwin L."/>
            <person name="Pitluck S."/>
            <person name="Peters L."/>
            <person name="Zhang X."/>
            <person name="Detter J.C."/>
            <person name="Han C."/>
            <person name="Tapia R."/>
            <person name="Land M."/>
            <person name="Hauser L."/>
            <person name="Kyrpides N."/>
            <person name="Ivanova N."/>
            <person name="Pagani I."/>
            <person name="Brau L."/>
            <person name="Yates R."/>
            <person name="O'Hara G."/>
            <person name="Rui T."/>
            <person name="Howieson J."/>
            <person name="Reeve W."/>
            <person name="Woyke T."/>
        </authorList>
    </citation>
    <scope>NUCLEOTIDE SEQUENCE [LARGE SCALE GENOMIC DNA]</scope>
    <source>
        <strain evidence="18 19">WSM3557</strain>
    </source>
</reference>
<name>I4YVT2_9HYPH</name>
<dbReference type="GO" id="GO:0046872">
    <property type="term" value="F:metal ion binding"/>
    <property type="evidence" value="ECO:0007669"/>
    <property type="project" value="UniProtKB-KW"/>
</dbReference>
<dbReference type="eggNOG" id="COG0843">
    <property type="taxonomic scope" value="Bacteria"/>
</dbReference>
<accession>I4YVT2</accession>
<dbReference type="Gene3D" id="1.20.120.80">
    <property type="entry name" value="Cytochrome c oxidase, subunit III, four-helix bundle"/>
    <property type="match status" value="1"/>
</dbReference>
<feature type="transmembrane region" description="Helical" evidence="16">
    <location>
        <begin position="829"/>
        <end position="848"/>
    </location>
</feature>
<keyword evidence="19" id="KW-1185">Reference proteome</keyword>
<evidence type="ECO:0000256" key="6">
    <source>
        <dbReference type="ARBA" id="ARBA00022660"/>
    </source>
</evidence>
<gene>
    <name evidence="18" type="ORF">MicloDRAFT_00046520</name>
</gene>
<evidence type="ECO:0000259" key="17">
    <source>
        <dbReference type="PROSITE" id="PS50855"/>
    </source>
</evidence>
<keyword evidence="12" id="KW-0186">Copper</keyword>
<dbReference type="InterPro" id="IPR013833">
    <property type="entry name" value="Cyt_c_oxidase_su3_a-hlx"/>
</dbReference>
<feature type="transmembrane region" description="Helical" evidence="16">
    <location>
        <begin position="444"/>
        <end position="466"/>
    </location>
</feature>
<feature type="transmembrane region" description="Helical" evidence="16">
    <location>
        <begin position="410"/>
        <end position="432"/>
    </location>
</feature>
<dbReference type="GO" id="GO:0004129">
    <property type="term" value="F:cytochrome-c oxidase activity"/>
    <property type="evidence" value="ECO:0007669"/>
    <property type="project" value="InterPro"/>
</dbReference>
<keyword evidence="4" id="KW-1003">Cell membrane</keyword>
<dbReference type="PANTHER" id="PTHR10422:SF35">
    <property type="entry name" value="CYTOCHROME BO(3) UBIQUINOL OXIDASE SUBUNIT 1"/>
    <property type="match status" value="1"/>
</dbReference>
<dbReference type="GO" id="GO:0015990">
    <property type="term" value="P:electron transport coupled proton transport"/>
    <property type="evidence" value="ECO:0007669"/>
    <property type="project" value="TreeGrafter"/>
</dbReference>
<keyword evidence="11" id="KW-0408">Iron</keyword>
<dbReference type="SUPFAM" id="SSF81452">
    <property type="entry name" value="Cytochrome c oxidase subunit III-like"/>
    <property type="match status" value="1"/>
</dbReference>
<dbReference type="InterPro" id="IPR035973">
    <property type="entry name" value="Cyt_c_oxidase_su3-like_sf"/>
</dbReference>
<keyword evidence="9 14" id="KW-0249">Electron transport</keyword>
<feature type="transmembrane region" description="Helical" evidence="16">
    <location>
        <begin position="486"/>
        <end position="507"/>
    </location>
</feature>
<evidence type="ECO:0000256" key="10">
    <source>
        <dbReference type="ARBA" id="ARBA00022989"/>
    </source>
</evidence>
<feature type="transmembrane region" description="Helical" evidence="16">
    <location>
        <begin position="337"/>
        <end position="362"/>
    </location>
</feature>
<feature type="transmembrane region" description="Helical" evidence="16">
    <location>
        <begin position="181"/>
        <end position="202"/>
    </location>
</feature>
<dbReference type="GO" id="GO:0020037">
    <property type="term" value="F:heme binding"/>
    <property type="evidence" value="ECO:0007669"/>
    <property type="project" value="InterPro"/>
</dbReference>
<dbReference type="AlphaFoldDB" id="I4YVT2"/>
<evidence type="ECO:0000256" key="3">
    <source>
        <dbReference type="ARBA" id="ARBA00022448"/>
    </source>
</evidence>
<evidence type="ECO:0000313" key="18">
    <source>
        <dbReference type="EMBL" id="EIM28074.1"/>
    </source>
</evidence>
<feature type="transmembrane region" description="Helical" evidence="16">
    <location>
        <begin position="222"/>
        <end position="245"/>
    </location>
</feature>
<protein>
    <submittedName>
        <fullName evidence="18">Heme/copper-type cytochrome/quinol oxidase, subunit 1</fullName>
    </submittedName>
</protein>
<dbReference type="OrthoDB" id="9803294at2"/>
<dbReference type="GO" id="GO:0009060">
    <property type="term" value="P:aerobic respiration"/>
    <property type="evidence" value="ECO:0007669"/>
    <property type="project" value="InterPro"/>
</dbReference>
<dbReference type="Proteomes" id="UP000003947">
    <property type="component" value="Unassembled WGS sequence"/>
</dbReference>
<dbReference type="InterPro" id="IPR023615">
    <property type="entry name" value="Cyt_c_Oxase_su1_BS"/>
</dbReference>
<comment type="similarity">
    <text evidence="2 14">Belongs to the heme-copper respiratory oxidase family.</text>
</comment>
<feature type="transmembrane region" description="Helical" evidence="16">
    <location>
        <begin position="671"/>
        <end position="694"/>
    </location>
</feature>
<dbReference type="InterPro" id="IPR000883">
    <property type="entry name" value="Cyt_C_Oxase_1"/>
</dbReference>
<dbReference type="RefSeq" id="WP_009764124.1">
    <property type="nucleotide sequence ID" value="NZ_CP141048.1"/>
</dbReference>
<evidence type="ECO:0000256" key="15">
    <source>
        <dbReference type="SAM" id="MobiDB-lite"/>
    </source>
</evidence>
<evidence type="ECO:0000256" key="2">
    <source>
        <dbReference type="ARBA" id="ARBA00009578"/>
    </source>
</evidence>
<feature type="transmembrane region" description="Helical" evidence="16">
    <location>
        <begin position="94"/>
        <end position="119"/>
    </location>
</feature>
<keyword evidence="7 14" id="KW-0812">Transmembrane</keyword>
<dbReference type="InterPro" id="IPR036927">
    <property type="entry name" value="Cyt_c_oxase-like_su1_sf"/>
</dbReference>
<evidence type="ECO:0000256" key="16">
    <source>
        <dbReference type="SAM" id="Phobius"/>
    </source>
</evidence>
<feature type="transmembrane region" description="Helical" evidence="16">
    <location>
        <begin position="746"/>
        <end position="765"/>
    </location>
</feature>
<evidence type="ECO:0000256" key="12">
    <source>
        <dbReference type="ARBA" id="ARBA00023008"/>
    </source>
</evidence>
<feature type="transmembrane region" description="Helical" evidence="16">
    <location>
        <begin position="305"/>
        <end position="325"/>
    </location>
</feature>
<keyword evidence="3 14" id="KW-0813">Transport</keyword>
<sequence length="855" mass="93799">MNAPERSEAFDEREPALPNPLPRPAGEFEALKKAWEAPRGLSFITAVNNTYVGLWYVGTAFLFFILAGILSLIMRVQLAAPESDFVGHDLYNQLFTMHGTVMMFLFAVPAVEAASVYLLPNMQAARDLPFPRLSAYAFWAYFVGGLVFFCTIFFGLAPNGGWFMYPPLTGSKYSPADNADWWLLGIGFIEISAIAGAIEIIVGVMKTRAVGMSLDRMPVYSWAMLVFAVMIVIGFPAIILGTLLLEMERAFDWPFFIAERGGDPLLWQHLFWFFGHPEVYIIFLPATGMVSMIVPAMAQTPLVGYRLVVLALVATGFLSFGLWVHHMFATGLPKMSLSFFSAASTAVAVPSGIQVFAWIATIASGRMKLTTPSLFIIGFLFIFTLGGLTGVMVAMAPFDWQAHDSYFVVAHLHYVLIGGMVFPLFAAFYYWVPVASQYALSERVGRWVFGLMFVGVNVTFLPMHVTGLIGMPRRVYTYPVGMGWDALNLVSTIGAFMIAAGVALFIVDFARRFRIARDENAGNVWNAGTLEWLPNANYNTRSIPVVASRDPLWDQPNLSKDVQDGRYYLPGTATGGRETLVTSPFDAQPQYILQVPGPGWQPLLAAVFTAAFFLLLTVKMVLLSATCGVLAVACVIWWLWDTDPGPVRPPADIGGGIVVPVYATGSMNHSWWAMIVLMVVTGMVFTCLIFSYLFLWLVNPAAWPPQGTALPDGISPFVSGALYIVSAVLIAYASRMLRGEDRRSPRSVPVLIAVALLLVGGAAAADLRAQWQTGLSPSVHAYGAAVYGIVSLQIFFVLTTLIMGLYTIARWLAGRLDSVRRTTFDNMMLFWFYTVGQGLVGLALVHGFPRLTGGV</sequence>
<feature type="transmembrane region" description="Helical" evidence="16">
    <location>
        <begin position="54"/>
        <end position="74"/>
    </location>
</feature>
<evidence type="ECO:0000256" key="8">
    <source>
        <dbReference type="ARBA" id="ARBA00022723"/>
    </source>
</evidence>
<proteinExistence type="inferred from homology"/>
<dbReference type="GO" id="GO:0022904">
    <property type="term" value="P:respiratory electron transport chain"/>
    <property type="evidence" value="ECO:0007669"/>
    <property type="project" value="InterPro"/>
</dbReference>
<evidence type="ECO:0000256" key="9">
    <source>
        <dbReference type="ARBA" id="ARBA00022982"/>
    </source>
</evidence>
<evidence type="ECO:0000256" key="4">
    <source>
        <dbReference type="ARBA" id="ARBA00022475"/>
    </source>
</evidence>
<evidence type="ECO:0000256" key="7">
    <source>
        <dbReference type="ARBA" id="ARBA00022692"/>
    </source>
</evidence>
<feature type="transmembrane region" description="Helical" evidence="16">
    <location>
        <begin position="714"/>
        <end position="734"/>
    </location>
</feature>
<evidence type="ECO:0000256" key="1">
    <source>
        <dbReference type="ARBA" id="ARBA00004651"/>
    </source>
</evidence>
<keyword evidence="10 16" id="KW-1133">Transmembrane helix</keyword>
<feature type="region of interest" description="Disordered" evidence="15">
    <location>
        <begin position="1"/>
        <end position="23"/>
    </location>
</feature>
<dbReference type="PANTHER" id="PTHR10422">
    <property type="entry name" value="CYTOCHROME C OXIDASE SUBUNIT 1"/>
    <property type="match status" value="1"/>
</dbReference>
<dbReference type="InterPro" id="IPR023616">
    <property type="entry name" value="Cyt_c_oxase-like_su1_dom"/>
</dbReference>
<dbReference type="HOGENOM" id="CLU_011899_6_0_5"/>
<feature type="transmembrane region" description="Helical" evidence="16">
    <location>
        <begin position="622"/>
        <end position="640"/>
    </location>
</feature>
<dbReference type="SUPFAM" id="SSF81442">
    <property type="entry name" value="Cytochrome c oxidase subunit I-like"/>
    <property type="match status" value="1"/>
</dbReference>
<comment type="subcellular location">
    <subcellularLocation>
        <location evidence="1">Cell membrane</location>
        <topology evidence="1">Multi-pass membrane protein</topology>
    </subcellularLocation>
</comment>
<dbReference type="PROSITE" id="PS50855">
    <property type="entry name" value="COX1"/>
    <property type="match status" value="1"/>
</dbReference>
<keyword evidence="13 16" id="KW-0472">Membrane</keyword>
<evidence type="ECO:0000256" key="14">
    <source>
        <dbReference type="RuleBase" id="RU000370"/>
    </source>
</evidence>
<feature type="transmembrane region" description="Helical" evidence="16">
    <location>
        <begin position="279"/>
        <end position="298"/>
    </location>
</feature>
<dbReference type="PRINTS" id="PR01165">
    <property type="entry name" value="CYCOXIDASEI"/>
</dbReference>
<evidence type="ECO:0000256" key="5">
    <source>
        <dbReference type="ARBA" id="ARBA00022617"/>
    </source>
</evidence>
<keyword evidence="6 14" id="KW-0679">Respiratory chain</keyword>
<dbReference type="PROSITE" id="PS00077">
    <property type="entry name" value="COX1_CUB"/>
    <property type="match status" value="1"/>
</dbReference>
<feature type="transmembrane region" description="Helical" evidence="16">
    <location>
        <begin position="374"/>
        <end position="398"/>
    </location>
</feature>
<keyword evidence="8" id="KW-0479">Metal-binding</keyword>
<evidence type="ECO:0000256" key="13">
    <source>
        <dbReference type="ARBA" id="ARBA00023136"/>
    </source>
</evidence>
<dbReference type="PATRIC" id="fig|864069.3.peg.5016"/>
<dbReference type="Pfam" id="PF00115">
    <property type="entry name" value="COX1"/>
    <property type="match status" value="1"/>
</dbReference>
<feature type="domain" description="Cytochrome oxidase subunit I profile" evidence="17">
    <location>
        <begin position="29"/>
        <end position="559"/>
    </location>
</feature>
<feature type="compositionally biased region" description="Basic and acidic residues" evidence="15">
    <location>
        <begin position="1"/>
        <end position="15"/>
    </location>
</feature>
<keyword evidence="5 14" id="KW-0349">Heme</keyword>
<dbReference type="Gene3D" id="1.20.210.10">
    <property type="entry name" value="Cytochrome c oxidase-like, subunit I domain"/>
    <property type="match status" value="1"/>
</dbReference>
<dbReference type="STRING" id="864069.MicloDRAFT_00046520"/>
<feature type="transmembrane region" description="Helical" evidence="16">
    <location>
        <begin position="785"/>
        <end position="808"/>
    </location>
</feature>
<dbReference type="EMBL" id="JH660645">
    <property type="protein sequence ID" value="EIM28074.1"/>
    <property type="molecule type" value="Genomic_DNA"/>
</dbReference>
<dbReference type="GO" id="GO:0005886">
    <property type="term" value="C:plasma membrane"/>
    <property type="evidence" value="ECO:0007669"/>
    <property type="project" value="UniProtKB-SubCell"/>
</dbReference>